<keyword evidence="2" id="KW-0813">Transport</keyword>
<proteinExistence type="predicted"/>
<keyword evidence="6 10" id="KW-0472">Membrane</keyword>
<sequence>MSAQKKKSIIQFLGKSFKKLERFVFILKSLLTPRQFIYFSCVLVGISSALAVIILKAFAHLVYNFAQYLNNLLHLPYSNSILPIIGILVTVIIVKKLLDGSIQKGTSHIMYAVAKKGSIMPIKQMYSQILTSSFTVGLGGSAGLESPITITGAAFGSNYAQNYRLTYKDRSLLLACGVASGIAAAFNAPIAGVLFAIEVVLAEISITAFIPIMISAATGALVSTIILNEDILLVFKQGEAFDYHNIPQYIILGLLSGFMSIYYSRIFRKVEHHFSNLKMGQYRRALYGAALLAGLIFLFPSLFGEGYESIKTLANANPSKILENTLLSDYKSNSWILLFFVGITMMIKVYATGLTLGSGGNGGNFAPSLFVGSYLGFCIAQLSNLLGITKHLSVSNFTLVGMAGVLSGLFHAPLTAIFLIAEITSGYNLMVPLMIVSSVSFAISKRFEPYSFDIKHLADKGEVFTNDKDKNILTSLHISNFILTNYKAISESNSLENLVEVIKYSDETIFPVLNEKKELLGLINLDDTKIRTLIFSAFKVKYTSTHEIMQAPKEIIMHNESIECVLDKFERTDTTILPVFKGSIFIGFVNKTMILEKYRSQLKEMVIE</sequence>
<name>A0A6I4IUE1_9FLAO</name>
<keyword evidence="9" id="KW-0407">Ion channel</keyword>
<feature type="transmembrane region" description="Helical" evidence="10">
    <location>
        <begin position="75"/>
        <end position="94"/>
    </location>
</feature>
<evidence type="ECO:0000313" key="12">
    <source>
        <dbReference type="Proteomes" id="UP000431264"/>
    </source>
</evidence>
<feature type="transmembrane region" description="Helical" evidence="10">
    <location>
        <begin position="285"/>
        <end position="303"/>
    </location>
</feature>
<comment type="subcellular location">
    <subcellularLocation>
        <location evidence="1">Membrane</location>
        <topology evidence="1">Multi-pass membrane protein</topology>
    </subcellularLocation>
</comment>
<dbReference type="EMBL" id="WQLW01000012">
    <property type="protein sequence ID" value="MVO10476.1"/>
    <property type="molecule type" value="Genomic_DNA"/>
</dbReference>
<protein>
    <submittedName>
        <fullName evidence="11">Chloride channel protein</fullName>
    </submittedName>
</protein>
<comment type="caution">
    <text evidence="11">The sequence shown here is derived from an EMBL/GenBank/DDBJ whole genome shotgun (WGS) entry which is preliminary data.</text>
</comment>
<feature type="transmembrane region" description="Helical" evidence="10">
    <location>
        <begin position="246"/>
        <end position="264"/>
    </location>
</feature>
<gene>
    <name evidence="11" type="ORF">GOQ30_14985</name>
</gene>
<dbReference type="InterPro" id="IPR050368">
    <property type="entry name" value="ClC-type_chloride_channel"/>
</dbReference>
<keyword evidence="5" id="KW-0406">Ion transport</keyword>
<accession>A0A6I4IUE1</accession>
<dbReference type="Gene3D" id="3.10.580.10">
    <property type="entry name" value="CBS-domain"/>
    <property type="match status" value="1"/>
</dbReference>
<evidence type="ECO:0000256" key="9">
    <source>
        <dbReference type="ARBA" id="ARBA00023303"/>
    </source>
</evidence>
<evidence type="ECO:0000256" key="6">
    <source>
        <dbReference type="ARBA" id="ARBA00023136"/>
    </source>
</evidence>
<dbReference type="OrthoDB" id="9812438at2"/>
<dbReference type="GO" id="GO:0005254">
    <property type="term" value="F:chloride channel activity"/>
    <property type="evidence" value="ECO:0007669"/>
    <property type="project" value="UniProtKB-KW"/>
</dbReference>
<reference evidence="12" key="1">
    <citation type="submission" date="2019-05" db="EMBL/GenBank/DDBJ databases">
        <title>Flavobacterium profundi sp. nov., isolated from a deep-sea seamount.</title>
        <authorList>
            <person name="Zhang D.-C."/>
        </authorList>
    </citation>
    <scope>NUCLEOTIDE SEQUENCE [LARGE SCALE GENOMIC DNA]</scope>
    <source>
        <strain evidence="12">TP390</strain>
    </source>
</reference>
<feature type="transmembrane region" description="Helical" evidence="10">
    <location>
        <begin position="427"/>
        <end position="444"/>
    </location>
</feature>
<dbReference type="AlphaFoldDB" id="A0A6I4IUE1"/>
<keyword evidence="3 10" id="KW-0812">Transmembrane</keyword>
<keyword evidence="7" id="KW-0869">Chloride channel</keyword>
<keyword evidence="4 10" id="KW-1133">Transmembrane helix</keyword>
<evidence type="ECO:0000256" key="8">
    <source>
        <dbReference type="ARBA" id="ARBA00023214"/>
    </source>
</evidence>
<dbReference type="SUPFAM" id="SSF81340">
    <property type="entry name" value="Clc chloride channel"/>
    <property type="match status" value="1"/>
</dbReference>
<evidence type="ECO:0000256" key="5">
    <source>
        <dbReference type="ARBA" id="ARBA00023065"/>
    </source>
</evidence>
<dbReference type="Pfam" id="PF00654">
    <property type="entry name" value="Voltage_CLC"/>
    <property type="match status" value="1"/>
</dbReference>
<evidence type="ECO:0000256" key="10">
    <source>
        <dbReference type="SAM" id="Phobius"/>
    </source>
</evidence>
<dbReference type="SUPFAM" id="SSF54631">
    <property type="entry name" value="CBS-domain pair"/>
    <property type="match status" value="1"/>
</dbReference>
<keyword evidence="8" id="KW-0868">Chloride</keyword>
<feature type="transmembrane region" description="Helical" evidence="10">
    <location>
        <begin position="125"/>
        <end position="144"/>
    </location>
</feature>
<dbReference type="PANTHER" id="PTHR43427">
    <property type="entry name" value="CHLORIDE CHANNEL PROTEIN CLC-E"/>
    <property type="match status" value="1"/>
</dbReference>
<dbReference type="PANTHER" id="PTHR43427:SF6">
    <property type="entry name" value="CHLORIDE CHANNEL PROTEIN CLC-E"/>
    <property type="match status" value="1"/>
</dbReference>
<evidence type="ECO:0000256" key="3">
    <source>
        <dbReference type="ARBA" id="ARBA00022692"/>
    </source>
</evidence>
<dbReference type="GO" id="GO:0034707">
    <property type="term" value="C:chloride channel complex"/>
    <property type="evidence" value="ECO:0007669"/>
    <property type="project" value="UniProtKB-KW"/>
</dbReference>
<dbReference type="InterPro" id="IPR046342">
    <property type="entry name" value="CBS_dom_sf"/>
</dbReference>
<feature type="transmembrane region" description="Helical" evidence="10">
    <location>
        <begin position="172"/>
        <end position="197"/>
    </location>
</feature>
<keyword evidence="12" id="KW-1185">Reference proteome</keyword>
<dbReference type="RefSeq" id="WP_140998900.1">
    <property type="nucleotide sequence ID" value="NZ_VDCZ01000012.1"/>
</dbReference>
<feature type="transmembrane region" description="Helical" evidence="10">
    <location>
        <begin position="369"/>
        <end position="388"/>
    </location>
</feature>
<feature type="transmembrane region" description="Helical" evidence="10">
    <location>
        <begin position="335"/>
        <end position="357"/>
    </location>
</feature>
<evidence type="ECO:0000256" key="4">
    <source>
        <dbReference type="ARBA" id="ARBA00022989"/>
    </source>
</evidence>
<organism evidence="11 12">
    <name type="scientific">Flavobacterium profundi</name>
    <dbReference type="NCBI Taxonomy" id="1774945"/>
    <lineage>
        <taxon>Bacteria</taxon>
        <taxon>Pseudomonadati</taxon>
        <taxon>Bacteroidota</taxon>
        <taxon>Flavobacteriia</taxon>
        <taxon>Flavobacteriales</taxon>
        <taxon>Flavobacteriaceae</taxon>
        <taxon>Flavobacterium</taxon>
    </lineage>
</organism>
<evidence type="ECO:0000256" key="7">
    <source>
        <dbReference type="ARBA" id="ARBA00023173"/>
    </source>
</evidence>
<evidence type="ECO:0000256" key="2">
    <source>
        <dbReference type="ARBA" id="ARBA00022448"/>
    </source>
</evidence>
<evidence type="ECO:0000313" key="11">
    <source>
        <dbReference type="EMBL" id="MVO10476.1"/>
    </source>
</evidence>
<dbReference type="Gene3D" id="1.10.3080.10">
    <property type="entry name" value="Clc chloride channel"/>
    <property type="match status" value="1"/>
</dbReference>
<dbReference type="CDD" id="cd00400">
    <property type="entry name" value="Voltage_gated_ClC"/>
    <property type="match status" value="1"/>
</dbReference>
<feature type="transmembrane region" description="Helical" evidence="10">
    <location>
        <begin position="204"/>
        <end position="226"/>
    </location>
</feature>
<evidence type="ECO:0000256" key="1">
    <source>
        <dbReference type="ARBA" id="ARBA00004141"/>
    </source>
</evidence>
<dbReference type="InterPro" id="IPR001807">
    <property type="entry name" value="ClC"/>
</dbReference>
<feature type="transmembrane region" description="Helical" evidence="10">
    <location>
        <begin position="36"/>
        <end position="63"/>
    </location>
</feature>
<feature type="transmembrane region" description="Helical" evidence="10">
    <location>
        <begin position="400"/>
        <end position="420"/>
    </location>
</feature>
<dbReference type="InterPro" id="IPR014743">
    <property type="entry name" value="Cl-channel_core"/>
</dbReference>
<dbReference type="PRINTS" id="PR00762">
    <property type="entry name" value="CLCHANNEL"/>
</dbReference>
<dbReference type="Proteomes" id="UP000431264">
    <property type="component" value="Unassembled WGS sequence"/>
</dbReference>